<sequence length="357" mass="38005">MTADFLIIGGGIAGISAAASLAQHGAVTLLEGEPQLAYHASGRSAAMYEPNYGPAPIKTLSHASAAALRSLGVLSPRGFLLVARPDQETEFRAEIAKLDLMETTIADACAWFPALNPEKLGFAAKGEMALDIDTDMLIQIYLRQAREQGAQILTSQPVIGIAREGGIWTAETTGGDFRGRTLINAAGAWADPVARMAEIATLNIIPHRRSMARIPAPEGMDPARWPMLHGIGTNSEWYAKPDAGALIVSPSEADPTEPHDAWADDMILAEGLARYEAMTRFPITRMLANWAGLRSFAPDGSPVYGRDPDQPDFVWYAGQGGYGFQSAPGGAAFLADLLIGRPVDPVLAAAVSPARFR</sequence>
<accession>A0ABW4R3A9</accession>
<keyword evidence="1 3" id="KW-0560">Oxidoreductase</keyword>
<dbReference type="SUPFAM" id="SSF51905">
    <property type="entry name" value="FAD/NAD(P)-binding domain"/>
    <property type="match status" value="1"/>
</dbReference>
<gene>
    <name evidence="3" type="ORF">ACFSCT_02745</name>
</gene>
<name>A0ABW4R3A9_9RHOB</name>
<dbReference type="InterPro" id="IPR036188">
    <property type="entry name" value="FAD/NAD-bd_sf"/>
</dbReference>
<dbReference type="EC" id="1.-.-.-" evidence="3"/>
<comment type="caution">
    <text evidence="3">The sequence shown here is derived from an EMBL/GenBank/DDBJ whole genome shotgun (WGS) entry which is preliminary data.</text>
</comment>
<dbReference type="InterPro" id="IPR006076">
    <property type="entry name" value="FAD-dep_OxRdtase"/>
</dbReference>
<evidence type="ECO:0000259" key="2">
    <source>
        <dbReference type="Pfam" id="PF01266"/>
    </source>
</evidence>
<dbReference type="GO" id="GO:0016491">
    <property type="term" value="F:oxidoreductase activity"/>
    <property type="evidence" value="ECO:0007669"/>
    <property type="project" value="UniProtKB-KW"/>
</dbReference>
<evidence type="ECO:0000313" key="4">
    <source>
        <dbReference type="Proteomes" id="UP001597213"/>
    </source>
</evidence>
<proteinExistence type="predicted"/>
<keyword evidence="4" id="KW-1185">Reference proteome</keyword>
<evidence type="ECO:0000256" key="1">
    <source>
        <dbReference type="ARBA" id="ARBA00023002"/>
    </source>
</evidence>
<dbReference type="Gene3D" id="3.30.9.10">
    <property type="entry name" value="D-Amino Acid Oxidase, subunit A, domain 2"/>
    <property type="match status" value="1"/>
</dbReference>
<dbReference type="Proteomes" id="UP001597213">
    <property type="component" value="Unassembled WGS sequence"/>
</dbReference>
<reference evidence="4" key="1">
    <citation type="journal article" date="2019" name="Int. J. Syst. Evol. Microbiol.">
        <title>The Global Catalogue of Microorganisms (GCM) 10K type strain sequencing project: providing services to taxonomists for standard genome sequencing and annotation.</title>
        <authorList>
            <consortium name="The Broad Institute Genomics Platform"/>
            <consortium name="The Broad Institute Genome Sequencing Center for Infectious Disease"/>
            <person name="Wu L."/>
            <person name="Ma J."/>
        </authorList>
    </citation>
    <scope>NUCLEOTIDE SEQUENCE [LARGE SCALE GENOMIC DNA]</scope>
    <source>
        <strain evidence="4">CCUG 56029</strain>
    </source>
</reference>
<dbReference type="Pfam" id="PF01266">
    <property type="entry name" value="DAO"/>
    <property type="match status" value="1"/>
</dbReference>
<dbReference type="Gene3D" id="3.50.50.60">
    <property type="entry name" value="FAD/NAD(P)-binding domain"/>
    <property type="match status" value="1"/>
</dbReference>
<dbReference type="RefSeq" id="WP_379139958.1">
    <property type="nucleotide sequence ID" value="NZ_JBHUEN010000006.1"/>
</dbReference>
<evidence type="ECO:0000313" key="3">
    <source>
        <dbReference type="EMBL" id="MFD1880632.1"/>
    </source>
</evidence>
<dbReference type="EMBL" id="JBHUEN010000006">
    <property type="protein sequence ID" value="MFD1880632.1"/>
    <property type="molecule type" value="Genomic_DNA"/>
</dbReference>
<organism evidence="3 4">
    <name type="scientific">Paracoccus pacificus</name>
    <dbReference type="NCBI Taxonomy" id="1463598"/>
    <lineage>
        <taxon>Bacteria</taxon>
        <taxon>Pseudomonadati</taxon>
        <taxon>Pseudomonadota</taxon>
        <taxon>Alphaproteobacteria</taxon>
        <taxon>Rhodobacterales</taxon>
        <taxon>Paracoccaceae</taxon>
        <taxon>Paracoccus</taxon>
    </lineage>
</organism>
<dbReference type="PANTHER" id="PTHR13847">
    <property type="entry name" value="SARCOSINE DEHYDROGENASE-RELATED"/>
    <property type="match status" value="1"/>
</dbReference>
<protein>
    <submittedName>
        <fullName evidence="3">NAD(P)/FAD-dependent oxidoreductase</fullName>
        <ecNumber evidence="3">1.-.-.-</ecNumber>
    </submittedName>
</protein>
<dbReference type="PANTHER" id="PTHR13847:SF287">
    <property type="entry name" value="FAD-DEPENDENT OXIDOREDUCTASE DOMAIN-CONTAINING PROTEIN 1"/>
    <property type="match status" value="1"/>
</dbReference>
<feature type="domain" description="FAD dependent oxidoreductase" evidence="2">
    <location>
        <begin position="4"/>
        <end position="337"/>
    </location>
</feature>